<dbReference type="EMBL" id="FNIE01000015">
    <property type="protein sequence ID" value="SDP00427.1"/>
    <property type="molecule type" value="Genomic_DNA"/>
</dbReference>
<evidence type="ECO:0008006" key="5">
    <source>
        <dbReference type="Google" id="ProtNLM"/>
    </source>
</evidence>
<dbReference type="PROSITE" id="PS51257">
    <property type="entry name" value="PROKAR_LIPOPROTEIN"/>
    <property type="match status" value="1"/>
</dbReference>
<evidence type="ECO:0000313" key="4">
    <source>
        <dbReference type="Proteomes" id="UP000199341"/>
    </source>
</evidence>
<evidence type="ECO:0000256" key="2">
    <source>
        <dbReference type="SAM" id="SignalP"/>
    </source>
</evidence>
<dbReference type="STRING" id="310781.SAMN05216259_11577"/>
<name>A0A1H0P5R7_9ACTN</name>
<evidence type="ECO:0000313" key="3">
    <source>
        <dbReference type="EMBL" id="SDP00427.1"/>
    </source>
</evidence>
<feature type="region of interest" description="Disordered" evidence="1">
    <location>
        <begin position="30"/>
        <end position="52"/>
    </location>
</feature>
<dbReference type="AlphaFoldDB" id="A0A1H0P5R7"/>
<protein>
    <recommendedName>
        <fullName evidence="5">ScyD/ScyE family protein</fullName>
    </recommendedName>
</protein>
<keyword evidence="4" id="KW-1185">Reference proteome</keyword>
<feature type="chain" id="PRO_5038719104" description="ScyD/ScyE family protein" evidence="2">
    <location>
        <begin position="30"/>
        <end position="361"/>
    </location>
</feature>
<accession>A0A1H0P5R7</accession>
<organism evidence="3 4">
    <name type="scientific">Actinacidiphila guanduensis</name>
    <dbReference type="NCBI Taxonomy" id="310781"/>
    <lineage>
        <taxon>Bacteria</taxon>
        <taxon>Bacillati</taxon>
        <taxon>Actinomycetota</taxon>
        <taxon>Actinomycetes</taxon>
        <taxon>Kitasatosporales</taxon>
        <taxon>Streptomycetaceae</taxon>
        <taxon>Actinacidiphila</taxon>
    </lineage>
</organism>
<reference evidence="3 4" key="1">
    <citation type="submission" date="2016-10" db="EMBL/GenBank/DDBJ databases">
        <authorList>
            <person name="de Groot N.N."/>
        </authorList>
    </citation>
    <scope>NUCLEOTIDE SEQUENCE [LARGE SCALE GENOMIC DNA]</scope>
    <source>
        <strain evidence="3 4">CGMCC 4.2022</strain>
    </source>
</reference>
<dbReference type="OrthoDB" id="4119789at2"/>
<gene>
    <name evidence="3" type="ORF">SAMN05216259_11577</name>
</gene>
<sequence length="361" mass="36043">MTLGSRHRARSAVAAVAGLLALAACGGHSGPPGPPKAGQARVIGEASGDGGIGSEVAGDTRGVAAGPGGTVYVNTDEYLVRLGADGKFTDVSGRQAGRPAPEDRGLSGLVVRGDGTLLTGEDGQVVSIAPDGTITELAGTAGAFRSLTAAVPTSAAAAGFHFARGVTPLGVEKDGTVLIEDSNVVWSLSNGRLTQRYRQAAAKSPTGAVSPFLGEESTADPDGTVFLAPRGDSASLADVVVVPGDGQAAHKLAVPSQLTGADVPTAQLQPTFLTGDGTGGIYLNAIPAKAPGSYVLHIHDGRADIVASSTASAASGTCKAHKPVAARDFPCTLPQALAYRAGHLYLAGNRPYILDIGVPTS</sequence>
<evidence type="ECO:0000256" key="1">
    <source>
        <dbReference type="SAM" id="MobiDB-lite"/>
    </source>
</evidence>
<proteinExistence type="predicted"/>
<feature type="signal peptide" evidence="2">
    <location>
        <begin position="1"/>
        <end position="29"/>
    </location>
</feature>
<dbReference type="Proteomes" id="UP000199341">
    <property type="component" value="Unassembled WGS sequence"/>
</dbReference>
<keyword evidence="2" id="KW-0732">Signal</keyword>
<dbReference type="RefSeq" id="WP_143031776.1">
    <property type="nucleotide sequence ID" value="NZ_FNIE01000015.1"/>
</dbReference>
<dbReference type="SUPFAM" id="SSF63829">
    <property type="entry name" value="Calcium-dependent phosphotriesterase"/>
    <property type="match status" value="1"/>
</dbReference>